<dbReference type="PANTHER" id="PTHR12294">
    <property type="entry name" value="EF HAND DOMAIN FAMILY A1,A2-RELATED"/>
    <property type="match status" value="1"/>
</dbReference>
<dbReference type="SUPFAM" id="SSF47473">
    <property type="entry name" value="EF-hand"/>
    <property type="match status" value="1"/>
</dbReference>
<name>A0A8D3EFM0_SCOMX</name>
<accession>A0A8D3EFM0</accession>
<evidence type="ECO:0000313" key="6">
    <source>
        <dbReference type="Proteomes" id="UP000694558"/>
    </source>
</evidence>
<dbReference type="GO" id="GO:0005509">
    <property type="term" value="F:calcium ion binding"/>
    <property type="evidence" value="ECO:0007669"/>
    <property type="project" value="InterPro"/>
</dbReference>
<dbReference type="InterPro" id="IPR011992">
    <property type="entry name" value="EF-hand-dom_pair"/>
</dbReference>
<dbReference type="Proteomes" id="UP000694558">
    <property type="component" value="Chromosome 22"/>
</dbReference>
<proteinExistence type="predicted"/>
<dbReference type="GO" id="GO:0036444">
    <property type="term" value="P:calcium import into the mitochondrion"/>
    <property type="evidence" value="ECO:0007669"/>
    <property type="project" value="TreeGrafter"/>
</dbReference>
<dbReference type="Ensembl" id="ENSSMAT00000082547.1">
    <property type="protein sequence ID" value="ENSSMAP00000070579.1"/>
    <property type="gene ID" value="ENSSMAG00000013855.2"/>
</dbReference>
<evidence type="ECO:0000256" key="2">
    <source>
        <dbReference type="ARBA" id="ARBA00022723"/>
    </source>
</evidence>
<keyword evidence="2" id="KW-0479">Metal-binding</keyword>
<evidence type="ECO:0000256" key="1">
    <source>
        <dbReference type="ARBA" id="ARBA00004273"/>
    </source>
</evidence>
<organism evidence="5 6">
    <name type="scientific">Scophthalmus maximus</name>
    <name type="common">Turbot</name>
    <name type="synonym">Psetta maxima</name>
    <dbReference type="NCBI Taxonomy" id="52904"/>
    <lineage>
        <taxon>Eukaryota</taxon>
        <taxon>Metazoa</taxon>
        <taxon>Chordata</taxon>
        <taxon>Craniata</taxon>
        <taxon>Vertebrata</taxon>
        <taxon>Euteleostomi</taxon>
        <taxon>Actinopterygii</taxon>
        <taxon>Neopterygii</taxon>
        <taxon>Teleostei</taxon>
        <taxon>Neoteleostei</taxon>
        <taxon>Acanthomorphata</taxon>
        <taxon>Carangaria</taxon>
        <taxon>Pleuronectiformes</taxon>
        <taxon>Pleuronectoidei</taxon>
        <taxon>Scophthalmidae</taxon>
        <taxon>Scophthalmus</taxon>
    </lineage>
</organism>
<dbReference type="GeneTree" id="ENSGT00940000159344"/>
<reference evidence="5" key="1">
    <citation type="submission" date="2023-05" db="EMBL/GenBank/DDBJ databases">
        <title>High-quality long-read genome of Scophthalmus maximus.</title>
        <authorList>
            <person name="Lien S."/>
            <person name="Martinez P."/>
        </authorList>
    </citation>
    <scope>NUCLEOTIDE SEQUENCE [LARGE SCALE GENOMIC DNA]</scope>
</reference>
<dbReference type="GO" id="GO:0051560">
    <property type="term" value="P:mitochondrial calcium ion homeostasis"/>
    <property type="evidence" value="ECO:0007669"/>
    <property type="project" value="TreeGrafter"/>
</dbReference>
<dbReference type="InterPro" id="IPR039800">
    <property type="entry name" value="MICU1/2/3"/>
</dbReference>
<dbReference type="AlphaFoldDB" id="A0A8D3EFM0"/>
<evidence type="ECO:0000313" key="5">
    <source>
        <dbReference type="Ensembl" id="ENSSMAP00000070579.1"/>
    </source>
</evidence>
<evidence type="ECO:0000256" key="4">
    <source>
        <dbReference type="ARBA" id="ARBA00023136"/>
    </source>
</evidence>
<sequence>TYCFAGSSAKDDPTELKGIFEKSGFHSTFLFSLVFFFLPKKLFTHYIRLSDDATKLLAGVVDQKKDGLISFQDFVAFESVLCTLDSLFMVAFLLCDKAGSGMITFGDPQTKNTVPCL</sequence>
<evidence type="ECO:0000256" key="3">
    <source>
        <dbReference type="ARBA" id="ARBA00022737"/>
    </source>
</evidence>
<dbReference type="GO" id="GO:1990246">
    <property type="term" value="C:uniplex complex"/>
    <property type="evidence" value="ECO:0007669"/>
    <property type="project" value="TreeGrafter"/>
</dbReference>
<dbReference type="PANTHER" id="PTHR12294:SF1">
    <property type="entry name" value="CALCIUM UPTAKE PROTEIN 1, MITOCHONDRIAL"/>
    <property type="match status" value="1"/>
</dbReference>
<reference evidence="5" key="2">
    <citation type="submission" date="2025-08" db="UniProtKB">
        <authorList>
            <consortium name="Ensembl"/>
        </authorList>
    </citation>
    <scope>IDENTIFICATION</scope>
</reference>
<gene>
    <name evidence="5" type="primary">SLC25A13</name>
</gene>
<comment type="subcellular location">
    <subcellularLocation>
        <location evidence="1">Mitochondrion inner membrane</location>
    </subcellularLocation>
</comment>
<keyword evidence="3" id="KW-0677">Repeat</keyword>
<protein>
    <submittedName>
        <fullName evidence="5">Solute carrier family 25 member 13</fullName>
    </submittedName>
</protein>
<dbReference type="Gene3D" id="1.10.238.10">
    <property type="entry name" value="EF-hand"/>
    <property type="match status" value="1"/>
</dbReference>
<keyword evidence="4" id="KW-0472">Membrane</keyword>